<sequence>MAPRRNTICFEVRDQEVFNIIEKELSSRLLRQEVFNLIAKSLANRLKQEPFMNTYRKLKEGSIGVR</sequence>
<protein>
    <submittedName>
        <fullName evidence="1">Uncharacterized protein</fullName>
    </submittedName>
</protein>
<comment type="caution">
    <text evidence="1">The sequence shown here is derived from an EMBL/GenBank/DDBJ whole genome shotgun (WGS) entry which is preliminary data.</text>
</comment>
<dbReference type="AlphaFoldDB" id="A0A0F9IJK5"/>
<proteinExistence type="predicted"/>
<dbReference type="EMBL" id="LAZR01020839">
    <property type="protein sequence ID" value="KKL87427.1"/>
    <property type="molecule type" value="Genomic_DNA"/>
</dbReference>
<name>A0A0F9IJK5_9ZZZZ</name>
<reference evidence="1" key="1">
    <citation type="journal article" date="2015" name="Nature">
        <title>Complex archaea that bridge the gap between prokaryotes and eukaryotes.</title>
        <authorList>
            <person name="Spang A."/>
            <person name="Saw J.H."/>
            <person name="Jorgensen S.L."/>
            <person name="Zaremba-Niedzwiedzka K."/>
            <person name="Martijn J."/>
            <person name="Lind A.E."/>
            <person name="van Eijk R."/>
            <person name="Schleper C."/>
            <person name="Guy L."/>
            <person name="Ettema T.J."/>
        </authorList>
    </citation>
    <scope>NUCLEOTIDE SEQUENCE</scope>
</reference>
<accession>A0A0F9IJK5</accession>
<organism evidence="1">
    <name type="scientific">marine sediment metagenome</name>
    <dbReference type="NCBI Taxonomy" id="412755"/>
    <lineage>
        <taxon>unclassified sequences</taxon>
        <taxon>metagenomes</taxon>
        <taxon>ecological metagenomes</taxon>
    </lineage>
</organism>
<gene>
    <name evidence="1" type="ORF">LCGC14_1934800</name>
</gene>
<evidence type="ECO:0000313" key="1">
    <source>
        <dbReference type="EMBL" id="KKL87427.1"/>
    </source>
</evidence>